<keyword evidence="2" id="KW-1185">Reference proteome</keyword>
<dbReference type="RefSeq" id="WP_380706194.1">
    <property type="nucleotide sequence ID" value="NZ_JBHSAP010000018.1"/>
</dbReference>
<proteinExistence type="predicted"/>
<evidence type="ECO:0000313" key="1">
    <source>
        <dbReference type="EMBL" id="MFC4078386.1"/>
    </source>
</evidence>
<gene>
    <name evidence="1" type="ORF">ACFOUO_16430</name>
</gene>
<dbReference type="EMBL" id="JBHSAP010000018">
    <property type="protein sequence ID" value="MFC4078386.1"/>
    <property type="molecule type" value="Genomic_DNA"/>
</dbReference>
<sequence length="85" mass="9581">MIGELFIEESVGKQPFIKPNFHLFAVASHLLADAMTPQGIPLLWPSSQPFRLQIPGYRIYTGHRVDHWTGAVALSFCTLFSRVLL</sequence>
<organism evidence="1 2">
    <name type="scientific">Salinithrix halophila</name>
    <dbReference type="NCBI Taxonomy" id="1485204"/>
    <lineage>
        <taxon>Bacteria</taxon>
        <taxon>Bacillati</taxon>
        <taxon>Bacillota</taxon>
        <taxon>Bacilli</taxon>
        <taxon>Bacillales</taxon>
        <taxon>Thermoactinomycetaceae</taxon>
        <taxon>Salinithrix</taxon>
    </lineage>
</organism>
<comment type="caution">
    <text evidence="1">The sequence shown here is derived from an EMBL/GenBank/DDBJ whole genome shotgun (WGS) entry which is preliminary data.</text>
</comment>
<dbReference type="GO" id="GO:0016787">
    <property type="term" value="F:hydrolase activity"/>
    <property type="evidence" value="ECO:0007669"/>
    <property type="project" value="UniProtKB-KW"/>
</dbReference>
<protein>
    <submittedName>
        <fullName evidence="1">Metal-dependent hydrolase</fullName>
    </submittedName>
</protein>
<name>A0ABV8JME2_9BACL</name>
<reference evidence="2" key="1">
    <citation type="journal article" date="2019" name="Int. J. Syst. Evol. Microbiol.">
        <title>The Global Catalogue of Microorganisms (GCM) 10K type strain sequencing project: providing services to taxonomists for standard genome sequencing and annotation.</title>
        <authorList>
            <consortium name="The Broad Institute Genomics Platform"/>
            <consortium name="The Broad Institute Genome Sequencing Center for Infectious Disease"/>
            <person name="Wu L."/>
            <person name="Ma J."/>
        </authorList>
    </citation>
    <scope>NUCLEOTIDE SEQUENCE [LARGE SCALE GENOMIC DNA]</scope>
    <source>
        <strain evidence="2">IBRC-M 10813</strain>
    </source>
</reference>
<keyword evidence="1" id="KW-0378">Hydrolase</keyword>
<evidence type="ECO:0000313" key="2">
    <source>
        <dbReference type="Proteomes" id="UP001595843"/>
    </source>
</evidence>
<dbReference type="InterPro" id="IPR007404">
    <property type="entry name" value="YdjM-like"/>
</dbReference>
<accession>A0ABV8JME2</accession>
<dbReference type="Proteomes" id="UP001595843">
    <property type="component" value="Unassembled WGS sequence"/>
</dbReference>
<dbReference type="Pfam" id="PF04307">
    <property type="entry name" value="YdjM"/>
    <property type="match status" value="1"/>
</dbReference>